<accession>A0ABQ6J408</accession>
<gene>
    <name evidence="1" type="ORF">GCM10025855_18170</name>
</gene>
<sequence length="177" mass="21382">MTETTEQRTKRKFKDVFKEYKLNYLTSIQFNAEASEQPEYIIELYQKLRKSISKKHDGVLIFWLRTLKAKTQFRFPMICIFTQTAIDIDKVKLTDERFVYKKLNKQWNESNFNSWINKKEMFNDNVYRDFYNLSPEGKRSISRLAIINKSLALKNHNEEAININNIHFDDIDRYTPF</sequence>
<evidence type="ECO:0000313" key="1">
    <source>
        <dbReference type="EMBL" id="GMA82284.1"/>
    </source>
</evidence>
<name>A0ABQ6J408_9GAMM</name>
<organism evidence="1 2">
    <name type="scientific">Shewanella glacialipiscicola</name>
    <dbReference type="NCBI Taxonomy" id="614069"/>
    <lineage>
        <taxon>Bacteria</taxon>
        <taxon>Pseudomonadati</taxon>
        <taxon>Pseudomonadota</taxon>
        <taxon>Gammaproteobacteria</taxon>
        <taxon>Alteromonadales</taxon>
        <taxon>Shewanellaceae</taxon>
        <taxon>Shewanella</taxon>
    </lineage>
</organism>
<protein>
    <submittedName>
        <fullName evidence="1">Uncharacterized protein</fullName>
    </submittedName>
</protein>
<keyword evidence="2" id="KW-1185">Reference proteome</keyword>
<comment type="caution">
    <text evidence="1">The sequence shown here is derived from an EMBL/GenBank/DDBJ whole genome shotgun (WGS) entry which is preliminary data.</text>
</comment>
<dbReference type="Proteomes" id="UP001157046">
    <property type="component" value="Unassembled WGS sequence"/>
</dbReference>
<dbReference type="EMBL" id="BSUY01000001">
    <property type="protein sequence ID" value="GMA82284.1"/>
    <property type="molecule type" value="Genomic_DNA"/>
</dbReference>
<reference evidence="2" key="1">
    <citation type="journal article" date="2019" name="Int. J. Syst. Evol. Microbiol.">
        <title>The Global Catalogue of Microorganisms (GCM) 10K type strain sequencing project: providing services to taxonomists for standard genome sequencing and annotation.</title>
        <authorList>
            <consortium name="The Broad Institute Genomics Platform"/>
            <consortium name="The Broad Institute Genome Sequencing Center for Infectious Disease"/>
            <person name="Wu L."/>
            <person name="Ma J."/>
        </authorList>
    </citation>
    <scope>NUCLEOTIDE SEQUENCE [LARGE SCALE GENOMIC DNA]</scope>
    <source>
        <strain evidence="2">NBRC 102030</strain>
    </source>
</reference>
<dbReference type="RefSeq" id="WP_248937958.1">
    <property type="nucleotide sequence ID" value="NZ_BSUY01000001.1"/>
</dbReference>
<evidence type="ECO:0000313" key="2">
    <source>
        <dbReference type="Proteomes" id="UP001157046"/>
    </source>
</evidence>
<proteinExistence type="predicted"/>